<evidence type="ECO:0000259" key="13">
    <source>
        <dbReference type="Pfam" id="PF00082"/>
    </source>
</evidence>
<dbReference type="Pfam" id="PF00082">
    <property type="entry name" value="Peptidase_S8"/>
    <property type="match status" value="1"/>
</dbReference>
<dbReference type="GO" id="GO:0005737">
    <property type="term" value="C:cytoplasm"/>
    <property type="evidence" value="ECO:0007669"/>
    <property type="project" value="UniProtKB-SubCell"/>
</dbReference>
<dbReference type="InterPro" id="IPR023828">
    <property type="entry name" value="Peptidase_S8_Ser-AS"/>
</dbReference>
<evidence type="ECO:0000256" key="12">
    <source>
        <dbReference type="RuleBase" id="RU003355"/>
    </source>
</evidence>
<dbReference type="SUPFAM" id="SSF50405">
    <property type="entry name" value="Actin-crosslinking proteins"/>
    <property type="match status" value="1"/>
</dbReference>
<dbReference type="SUPFAM" id="SSF52743">
    <property type="entry name" value="Subtilisin-like"/>
    <property type="match status" value="1"/>
</dbReference>
<protein>
    <recommendedName>
        <fullName evidence="10">subtilisin</fullName>
        <ecNumber evidence="10">3.4.21.62</ecNumber>
    </recommendedName>
</protein>
<feature type="active site" description="Charge relay system" evidence="11">
    <location>
        <position position="323"/>
    </location>
</feature>
<dbReference type="InterPro" id="IPR034204">
    <property type="entry name" value="PfSUB1-like_cat_dom"/>
</dbReference>
<evidence type="ECO:0000256" key="11">
    <source>
        <dbReference type="PROSITE-ProRule" id="PRU01240"/>
    </source>
</evidence>
<evidence type="ECO:0000256" key="9">
    <source>
        <dbReference type="ARBA" id="ARBA00023529"/>
    </source>
</evidence>
<feature type="domain" description="Peptidase S8/S53" evidence="13">
    <location>
        <begin position="262"/>
        <end position="526"/>
    </location>
</feature>
<evidence type="ECO:0000256" key="6">
    <source>
        <dbReference type="ARBA" id="ARBA00022825"/>
    </source>
</evidence>
<dbReference type="InterPro" id="IPR036852">
    <property type="entry name" value="Peptidase_S8/S53_dom_sf"/>
</dbReference>
<keyword evidence="16" id="KW-1185">Reference proteome</keyword>
<keyword evidence="5 11" id="KW-0378">Hydrolase</keyword>
<organism evidence="15 16">
    <name type="scientific">Effrenium voratum</name>
    <dbReference type="NCBI Taxonomy" id="2562239"/>
    <lineage>
        <taxon>Eukaryota</taxon>
        <taxon>Sar</taxon>
        <taxon>Alveolata</taxon>
        <taxon>Dinophyceae</taxon>
        <taxon>Suessiales</taxon>
        <taxon>Symbiodiniaceae</taxon>
        <taxon>Effrenium</taxon>
    </lineage>
</organism>
<evidence type="ECO:0000256" key="3">
    <source>
        <dbReference type="ARBA" id="ARBA00022490"/>
    </source>
</evidence>
<comment type="similarity">
    <text evidence="2 11 12">Belongs to the peptidase S8 family.</text>
</comment>
<keyword evidence="7" id="KW-0865">Zymogen</keyword>
<dbReference type="InterPro" id="IPR015500">
    <property type="entry name" value="Peptidase_S8_subtilisin-rel"/>
</dbReference>
<dbReference type="InterPro" id="IPR022768">
    <property type="entry name" value="Fascin-like_dom"/>
</dbReference>
<dbReference type="PANTHER" id="PTHR43399:SF4">
    <property type="entry name" value="CELL WALL-ASSOCIATED PROTEASE"/>
    <property type="match status" value="1"/>
</dbReference>
<sequence length="1327" mass="143078">MAVVQCRPGAEEDQVLAALDAEKSVELAVPDSWVQAFVPESAPSPESALCSSHPECKAFSLQGECCPAPDGARMACCASKPPQRKPRRPQSQSTISLQSVHGGYITVSKIGFVGWRGKKADPDAQFRLEAHPDGYVSLKSIHGTYLVTSPSGQLVAWHRGHGEADDWEKFKLIYNTDDTISLRSKVSDKHVSLDNASSEVLSATTEKVEISERFLVTMKHGKDTVMLNDQSLSKLWAFDHFGDRDIDALEAWKVQDPDSEPIVVAVIDTGVDYTHPDLQDAMWVNPNEIPGNGIDDDDNGIVDDIYGADFANNDGDPMDDQMHGTHCAGTIAASGNNTVGIAGVAWRGARIMALKFLSGTGAGRTSDAVKSINYAIAMGAKVLSNSWGGAGSSSALRVAIERAEHAGTLFVAAAGNEGLNNDELPSYPANYPMENIVSVASSTQKGDLSLFSCYGKKTVDVAAPGTDIYSTIPGGEYASLSGTSMATPHVTGVAALVWMHRPELAAVQVKDIILRSTVPEKALENACVTGGRINARRALNLASIYPAPRPPIHAPSKVSFQDTNPLVGRIGGEAVITTPEDQSDVDFYSLHFLSSAGVLMESIAKANVSGQSSIRLMLRNLTIPLFAKGMAVVAVNSSGRMPVATAAVLQIEDYGVPEAGPQDISFGGDSDGRRGNMAGTLRIRRACNERTVSHYNIYWRHNWQSKLIGTVPAIKYLSPTCTGDCELMDVSYKDGVRRYFRGAYGNNELAVITFSGPATVRITSLMTESYYDYLEIAGVQVSGSDLELPKVFRLPQGDQSITWLSDHSDSSGGWIFELEQDGEEVAFPLPPTSSWGASAQVAAAYGRTELAEDVLSCQVPDFDAESMAPSKAFLPLAVEFEDEHTDEGFIRGVLKVRLPKLTEAQTAQVSSYRVFPADADHRQLGEPWTLERRSGAGLLQLRIATRVPLEATLLVAQAVNAVGASQEVMAVPLLDVVRSAPVDANFSGDEDPVEGQVKGKVTIKPAANPRNIIAYSIYLANGTRKQSLLGRVAPSLGGAVIIFALHAAYQAGQNLLIVSSYLDKDMDQGITLPVSDFVEVASSSYTWYDWGGYGGSSSDYGRHLEESKPQPWLSSKRRFGDFQPLWSAAGTVPVVHGRPPKTNKQAVFSVLKIRNFLRKLGEQAAFVPPSVEERQSVAETLAEVLKVEMGQVKLTLGRALKDPVTRTAGDANDASLIIDFEVLPAREAPERGIQYFFDQVEAKLILLSHGGAATRRVESALSARLKGLGRPDSEARELQVEVGEPQQVAPRAHGSHRRLEETTASVAPSPSVHWFYGLGIIWLLFKL</sequence>
<dbReference type="PANTHER" id="PTHR43399">
    <property type="entry name" value="SUBTILISIN-RELATED"/>
    <property type="match status" value="1"/>
</dbReference>
<evidence type="ECO:0000256" key="8">
    <source>
        <dbReference type="ARBA" id="ARBA00023203"/>
    </source>
</evidence>
<evidence type="ECO:0000256" key="4">
    <source>
        <dbReference type="ARBA" id="ARBA00022670"/>
    </source>
</evidence>
<gene>
    <name evidence="15" type="ORF">EVOR1521_LOCUS8513</name>
</gene>
<dbReference type="GO" id="GO:0051015">
    <property type="term" value="F:actin filament binding"/>
    <property type="evidence" value="ECO:0007669"/>
    <property type="project" value="InterPro"/>
</dbReference>
<comment type="caution">
    <text evidence="15">The sequence shown here is derived from an EMBL/GenBank/DDBJ whole genome shotgun (WGS) entry which is preliminary data.</text>
</comment>
<dbReference type="Gene3D" id="3.40.50.200">
    <property type="entry name" value="Peptidase S8/S53 domain"/>
    <property type="match status" value="1"/>
</dbReference>
<comment type="subcellular location">
    <subcellularLocation>
        <location evidence="1">Cytoplasm</location>
    </subcellularLocation>
</comment>
<dbReference type="Pfam" id="PF06268">
    <property type="entry name" value="Fascin"/>
    <property type="match status" value="1"/>
</dbReference>
<keyword evidence="8" id="KW-0009">Actin-binding</keyword>
<comment type="catalytic activity">
    <reaction evidence="9">
        <text>Hydrolysis of proteins with broad specificity for peptide bonds, and a preference for a large uncharged residue in P1. Hydrolyzes peptide amides.</text>
        <dbReference type="EC" id="3.4.21.62"/>
    </reaction>
</comment>
<keyword evidence="4 11" id="KW-0645">Protease</keyword>
<keyword evidence="6 11" id="KW-0720">Serine protease</keyword>
<evidence type="ECO:0000259" key="14">
    <source>
        <dbReference type="Pfam" id="PF06268"/>
    </source>
</evidence>
<dbReference type="PRINTS" id="PR00723">
    <property type="entry name" value="SUBTILISIN"/>
</dbReference>
<evidence type="ECO:0000256" key="10">
    <source>
        <dbReference type="ARBA" id="ARBA00023619"/>
    </source>
</evidence>
<dbReference type="CDD" id="cd07473">
    <property type="entry name" value="Peptidases_S8_Subtilisin_like"/>
    <property type="match status" value="1"/>
</dbReference>
<proteinExistence type="inferred from homology"/>
<reference evidence="15" key="1">
    <citation type="submission" date="2023-08" db="EMBL/GenBank/DDBJ databases">
        <authorList>
            <person name="Chen Y."/>
            <person name="Shah S."/>
            <person name="Dougan E. K."/>
            <person name="Thang M."/>
            <person name="Chan C."/>
        </authorList>
    </citation>
    <scope>NUCLEOTIDE SEQUENCE</scope>
</reference>
<evidence type="ECO:0000256" key="2">
    <source>
        <dbReference type="ARBA" id="ARBA00011073"/>
    </source>
</evidence>
<dbReference type="InterPro" id="IPR000209">
    <property type="entry name" value="Peptidase_S8/S53_dom"/>
</dbReference>
<dbReference type="InterPro" id="IPR051048">
    <property type="entry name" value="Peptidase_S8/S53_subtilisin"/>
</dbReference>
<evidence type="ECO:0000256" key="1">
    <source>
        <dbReference type="ARBA" id="ARBA00004496"/>
    </source>
</evidence>
<dbReference type="CDD" id="cd00257">
    <property type="entry name" value="beta-trefoil_FSCN-like"/>
    <property type="match status" value="1"/>
</dbReference>
<evidence type="ECO:0000313" key="16">
    <source>
        <dbReference type="Proteomes" id="UP001178507"/>
    </source>
</evidence>
<evidence type="ECO:0000256" key="5">
    <source>
        <dbReference type="ARBA" id="ARBA00022801"/>
    </source>
</evidence>
<dbReference type="Gene3D" id="2.80.10.50">
    <property type="match status" value="1"/>
</dbReference>
<dbReference type="InterPro" id="IPR008999">
    <property type="entry name" value="Actin-crosslinking"/>
</dbReference>
<dbReference type="InterPro" id="IPR023827">
    <property type="entry name" value="Peptidase_S8_Asp-AS"/>
</dbReference>
<dbReference type="GO" id="GO:0004252">
    <property type="term" value="F:serine-type endopeptidase activity"/>
    <property type="evidence" value="ECO:0007669"/>
    <property type="project" value="UniProtKB-UniRule"/>
</dbReference>
<accession>A0AA36MQR7</accession>
<dbReference type="InterPro" id="IPR022398">
    <property type="entry name" value="Peptidase_S8_His-AS"/>
</dbReference>
<feature type="domain" description="Fascin-like" evidence="14">
    <location>
        <begin position="92"/>
        <end position="168"/>
    </location>
</feature>
<dbReference type="PROSITE" id="PS00137">
    <property type="entry name" value="SUBTILASE_HIS"/>
    <property type="match status" value="1"/>
</dbReference>
<evidence type="ECO:0000256" key="7">
    <source>
        <dbReference type="ARBA" id="ARBA00023145"/>
    </source>
</evidence>
<feature type="active site" description="Charge relay system" evidence="11">
    <location>
        <position position="268"/>
    </location>
</feature>
<dbReference type="GO" id="GO:0030674">
    <property type="term" value="F:protein-macromolecule adaptor activity"/>
    <property type="evidence" value="ECO:0007669"/>
    <property type="project" value="InterPro"/>
</dbReference>
<dbReference type="PROSITE" id="PS00138">
    <property type="entry name" value="SUBTILASE_SER"/>
    <property type="match status" value="1"/>
</dbReference>
<keyword evidence="3" id="KW-0963">Cytoplasm</keyword>
<dbReference type="PROSITE" id="PS51892">
    <property type="entry name" value="SUBTILASE"/>
    <property type="match status" value="1"/>
</dbReference>
<feature type="active site" description="Charge relay system" evidence="11">
    <location>
        <position position="484"/>
    </location>
</feature>
<dbReference type="Proteomes" id="UP001178507">
    <property type="component" value="Unassembled WGS sequence"/>
</dbReference>
<evidence type="ECO:0000313" key="15">
    <source>
        <dbReference type="EMBL" id="CAJ1380612.1"/>
    </source>
</evidence>
<name>A0AA36MQR7_9DINO</name>
<dbReference type="EC" id="3.4.21.62" evidence="10"/>
<dbReference type="EMBL" id="CAUJNA010000728">
    <property type="protein sequence ID" value="CAJ1380612.1"/>
    <property type="molecule type" value="Genomic_DNA"/>
</dbReference>
<dbReference type="PROSITE" id="PS00136">
    <property type="entry name" value="SUBTILASE_ASP"/>
    <property type="match status" value="1"/>
</dbReference>
<dbReference type="GO" id="GO:0006508">
    <property type="term" value="P:proteolysis"/>
    <property type="evidence" value="ECO:0007669"/>
    <property type="project" value="UniProtKB-KW"/>
</dbReference>